<dbReference type="Pfam" id="PF00474">
    <property type="entry name" value="SSF"/>
    <property type="match status" value="1"/>
</dbReference>
<evidence type="ECO:0000256" key="1">
    <source>
        <dbReference type="ARBA" id="ARBA00004651"/>
    </source>
</evidence>
<feature type="transmembrane region" description="Helical" evidence="11">
    <location>
        <begin position="398"/>
        <end position="420"/>
    </location>
</feature>
<keyword evidence="3" id="KW-0813">Transport</keyword>
<evidence type="ECO:0000313" key="13">
    <source>
        <dbReference type="EMBL" id="MCT7941216.1"/>
    </source>
</evidence>
<dbReference type="InterPro" id="IPR015915">
    <property type="entry name" value="Kelch-typ_b-propeller"/>
</dbReference>
<dbReference type="PANTHER" id="PTHR42985">
    <property type="entry name" value="SODIUM-COUPLED MONOCARBOXYLATE TRANSPORTER"/>
    <property type="match status" value="1"/>
</dbReference>
<comment type="caution">
    <text evidence="13">The sequence shown here is derived from an EMBL/GenBank/DDBJ whole genome shotgun (WGS) entry which is preliminary data.</text>
</comment>
<keyword evidence="4" id="KW-1003">Cell membrane</keyword>
<keyword evidence="12" id="KW-0732">Signal</keyword>
<feature type="transmembrane region" description="Helical" evidence="11">
    <location>
        <begin position="713"/>
        <end position="734"/>
    </location>
</feature>
<dbReference type="NCBIfam" id="TIGR00813">
    <property type="entry name" value="sss"/>
    <property type="match status" value="1"/>
</dbReference>
<comment type="subcellular location">
    <subcellularLocation>
        <location evidence="1">Cell membrane</location>
        <topology evidence="1">Multi-pass membrane protein</topology>
    </subcellularLocation>
</comment>
<dbReference type="InterPro" id="IPR051163">
    <property type="entry name" value="Sodium:Solute_Symporter_SSF"/>
</dbReference>
<evidence type="ECO:0000256" key="9">
    <source>
        <dbReference type="ARBA" id="ARBA00023136"/>
    </source>
</evidence>
<feature type="transmembrane region" description="Helical" evidence="11">
    <location>
        <begin position="440"/>
        <end position="462"/>
    </location>
</feature>
<feature type="transmembrane region" description="Helical" evidence="11">
    <location>
        <begin position="801"/>
        <end position="820"/>
    </location>
</feature>
<keyword evidence="7" id="KW-0915">Sodium</keyword>
<dbReference type="PROSITE" id="PS50283">
    <property type="entry name" value="NA_SOLUT_SYMP_3"/>
    <property type="match status" value="1"/>
</dbReference>
<proteinExistence type="inferred from homology"/>
<reference evidence="13" key="1">
    <citation type="journal article" date="2023" name="Int. J. Syst. Evol. Microbiol.">
        <title>&lt;i&gt;Shewanella septentrionalis&lt;/i&gt; sp. nov. and &lt;i&gt;Shewanella holmiensis&lt;/i&gt; sp. nov., isolated from Baltic Sea water and sediments.</title>
        <authorList>
            <person name="Martin-Rodriguez A.J."/>
            <person name="Thorell K."/>
            <person name="Joffre E."/>
            <person name="Jensie-Markopoulos S."/>
            <person name="Moore E.R.B."/>
            <person name="Sjoling A."/>
        </authorList>
    </citation>
    <scope>NUCLEOTIDE SEQUENCE</scope>
    <source>
        <strain evidence="13">SP1S2-7</strain>
    </source>
</reference>
<feature type="transmembrane region" description="Helical" evidence="11">
    <location>
        <begin position="769"/>
        <end position="789"/>
    </location>
</feature>
<evidence type="ECO:0000256" key="2">
    <source>
        <dbReference type="ARBA" id="ARBA00006434"/>
    </source>
</evidence>
<feature type="transmembrane region" description="Helical" evidence="11">
    <location>
        <begin position="551"/>
        <end position="572"/>
    </location>
</feature>
<feature type="signal peptide" evidence="12">
    <location>
        <begin position="1"/>
        <end position="22"/>
    </location>
</feature>
<feature type="transmembrane region" description="Helical" evidence="11">
    <location>
        <begin position="852"/>
        <end position="872"/>
    </location>
</feature>
<dbReference type="AlphaFoldDB" id="A0A9X2WL68"/>
<keyword evidence="10" id="KW-0739">Sodium transport</keyword>
<dbReference type="Gene3D" id="2.120.10.80">
    <property type="entry name" value="Kelch-type beta propeller"/>
    <property type="match status" value="1"/>
</dbReference>
<evidence type="ECO:0000256" key="11">
    <source>
        <dbReference type="SAM" id="Phobius"/>
    </source>
</evidence>
<dbReference type="CDD" id="cd11495">
    <property type="entry name" value="SLC5sbd_NIS-like_u3"/>
    <property type="match status" value="1"/>
</dbReference>
<feature type="transmembrane region" description="Helical" evidence="11">
    <location>
        <begin position="468"/>
        <end position="492"/>
    </location>
</feature>
<feature type="transmembrane region" description="Helical" evidence="11">
    <location>
        <begin position="827"/>
        <end position="846"/>
    </location>
</feature>
<keyword evidence="9 11" id="KW-0472">Membrane</keyword>
<dbReference type="Proteomes" id="UP001155546">
    <property type="component" value="Unassembled WGS sequence"/>
</dbReference>
<evidence type="ECO:0000256" key="4">
    <source>
        <dbReference type="ARBA" id="ARBA00022475"/>
    </source>
</evidence>
<feature type="chain" id="PRO_5040834375" evidence="12">
    <location>
        <begin position="23"/>
        <end position="894"/>
    </location>
</feature>
<evidence type="ECO:0000256" key="6">
    <source>
        <dbReference type="ARBA" id="ARBA00022989"/>
    </source>
</evidence>
<keyword evidence="6 11" id="KW-1133">Transmembrane helix</keyword>
<evidence type="ECO:0000313" key="14">
    <source>
        <dbReference type="Proteomes" id="UP001155546"/>
    </source>
</evidence>
<keyword evidence="5 11" id="KW-0812">Transmembrane</keyword>
<dbReference type="RefSeq" id="WP_261297635.1">
    <property type="nucleotide sequence ID" value="NZ_JAMTCD010000005.1"/>
</dbReference>
<evidence type="ECO:0000256" key="7">
    <source>
        <dbReference type="ARBA" id="ARBA00023053"/>
    </source>
</evidence>
<dbReference type="GO" id="GO:0005886">
    <property type="term" value="C:plasma membrane"/>
    <property type="evidence" value="ECO:0007669"/>
    <property type="project" value="UniProtKB-SubCell"/>
</dbReference>
<keyword evidence="8" id="KW-0406">Ion transport</keyword>
<organism evidence="13 14">
    <name type="scientific">Shewanella holmiensis</name>
    <dbReference type="NCBI Taxonomy" id="2952222"/>
    <lineage>
        <taxon>Bacteria</taxon>
        <taxon>Pseudomonadati</taxon>
        <taxon>Pseudomonadota</taxon>
        <taxon>Gammaproteobacteria</taxon>
        <taxon>Alteromonadales</taxon>
        <taxon>Shewanellaceae</taxon>
        <taxon>Shewanella</taxon>
    </lineage>
</organism>
<evidence type="ECO:0000256" key="10">
    <source>
        <dbReference type="ARBA" id="ARBA00023201"/>
    </source>
</evidence>
<dbReference type="SUPFAM" id="SSF117281">
    <property type="entry name" value="Kelch motif"/>
    <property type="match status" value="1"/>
</dbReference>
<protein>
    <submittedName>
        <fullName evidence="13">Sodium:solute symporter</fullName>
    </submittedName>
</protein>
<comment type="similarity">
    <text evidence="2">Belongs to the sodium:solute symporter (SSF) (TC 2.A.21) family.</text>
</comment>
<dbReference type="InterPro" id="IPR001734">
    <property type="entry name" value="Na/solute_symporter"/>
</dbReference>
<dbReference type="EMBL" id="JAMTCD010000005">
    <property type="protein sequence ID" value="MCT7941216.1"/>
    <property type="molecule type" value="Genomic_DNA"/>
</dbReference>
<dbReference type="InterPro" id="IPR038377">
    <property type="entry name" value="Na/Glc_symporter_sf"/>
</dbReference>
<gene>
    <name evidence="13" type="ORF">NE535_05320</name>
</gene>
<sequence>MINKILKSAFILTLMTPFLIHAQTSIQWQEINVTSADKINIGYGSFISHQSNSLLISPGIRDLAAKQDPVIAEQIRDSNVQSEVIYIVDDSNVTATSLSAEQGNRAFAAVTSFQGATLVTGGLAKHKATNLVNLLMWDGRSKTLHSYPLPALPNTATSPSSVVFDNVLYVLTSTDANNQFYALDLNGLINTEGQLFGSENAVNKYTRINSWKTLASLPLASSNMPYQNGIKLAVQNDGAGEKIFAIGGYQLPINKIDSTKTFLGLTSQWKFDPKGNINANQWQSIGTVTLPNKKANQTTDQAANERISSLISFGQSHILAFTDQGNTLSFNAITSTWTKYLADKSGDILIRENTKKIQYVSENIISDNGVIYALNHSTDNTRSLRLWQVSLIQPEKNFGWVNMTVLVTYLICVVLLGLFFVFKNRNTDDYFRGGQSIPWWAAACSIYATMLSSLTYVALPAVVYQSNWVLLIGIWMIVAVAPLAIYVAMPFFRQIDATSAYEYLSKRFNMSVRLFASGLFTLFHLGRMGIVMALTALSLSAVTPLSASDSVLIMGGLCLIYCTMGGIEAVIWTDTLQTFVLILGAIACFVIIVAGLDGGFAEFISIGLRDDKFTMVNVDFSLDSMTTLSIWVIVIGGIGQNLSSYTADQAVVQRYMVTKNPSDARKSIWANAIIAAPSALLFFCIGTALYAFYQTHPEKLDPSIQIDQIFPTFIATELPIGIAGLIVAGIFAAAQSTVSTSMNSIATTVVTDFIRPFNIVKTEKGYMNAARWLTFIMGILGTLAGLIFIDPEIRSLMEAYFKVIGMFMGALGGLFVLGALTKKANSFGAISGILAGVTTMVSAWQLGWADGYLYATIGIISCLVVGYIASLLTQTANSSNKDLTGLTLYTMRSA</sequence>
<name>A0A9X2WL68_9GAMM</name>
<dbReference type="GO" id="GO:0006814">
    <property type="term" value="P:sodium ion transport"/>
    <property type="evidence" value="ECO:0007669"/>
    <property type="project" value="UniProtKB-KW"/>
</dbReference>
<feature type="transmembrane region" description="Helical" evidence="11">
    <location>
        <begin position="628"/>
        <end position="647"/>
    </location>
</feature>
<keyword evidence="14" id="KW-1185">Reference proteome</keyword>
<feature type="transmembrane region" description="Helical" evidence="11">
    <location>
        <begin position="579"/>
        <end position="608"/>
    </location>
</feature>
<dbReference type="GO" id="GO:0015293">
    <property type="term" value="F:symporter activity"/>
    <property type="evidence" value="ECO:0007669"/>
    <property type="project" value="TreeGrafter"/>
</dbReference>
<dbReference type="PANTHER" id="PTHR42985:SF40">
    <property type="entry name" value="LD47995P-RELATED"/>
    <property type="match status" value="1"/>
</dbReference>
<dbReference type="Gene3D" id="1.20.1730.10">
    <property type="entry name" value="Sodium/glucose cotransporter"/>
    <property type="match status" value="1"/>
</dbReference>
<evidence type="ECO:0000256" key="12">
    <source>
        <dbReference type="SAM" id="SignalP"/>
    </source>
</evidence>
<evidence type="ECO:0000256" key="3">
    <source>
        <dbReference type="ARBA" id="ARBA00022448"/>
    </source>
</evidence>
<feature type="transmembrane region" description="Helical" evidence="11">
    <location>
        <begin position="668"/>
        <end position="693"/>
    </location>
</feature>
<evidence type="ECO:0000256" key="5">
    <source>
        <dbReference type="ARBA" id="ARBA00022692"/>
    </source>
</evidence>
<feature type="transmembrane region" description="Helical" evidence="11">
    <location>
        <begin position="512"/>
        <end position="539"/>
    </location>
</feature>
<evidence type="ECO:0000256" key="8">
    <source>
        <dbReference type="ARBA" id="ARBA00023065"/>
    </source>
</evidence>
<accession>A0A9X2WL68</accession>